<comment type="caution">
    <text evidence="1">The sequence shown here is derived from an EMBL/GenBank/DDBJ whole genome shotgun (WGS) entry which is preliminary data.</text>
</comment>
<proteinExistence type="predicted"/>
<evidence type="ECO:0000313" key="2">
    <source>
        <dbReference type="Proteomes" id="UP001148662"/>
    </source>
</evidence>
<name>A0ACC1T8P5_9APHY</name>
<dbReference type="EMBL" id="JANHOG010000303">
    <property type="protein sequence ID" value="KAJ3555736.1"/>
    <property type="molecule type" value="Genomic_DNA"/>
</dbReference>
<accession>A0ACC1T8P5</accession>
<keyword evidence="2" id="KW-1185">Reference proteome</keyword>
<protein>
    <submittedName>
        <fullName evidence="1">Uncharacterized protein</fullName>
    </submittedName>
</protein>
<sequence length="873" mass="96458">MPPQLSQQMRSWTQLVFILRLPVLRVAGIDPEIRCAILKPCHKPSIPPPVQEHSSIYGIVGKQDLKDCWPKSIISGLTLPIPQILLTQAYTGTGEGYLLHGKLEKLALPKTTLHSSPPLLPRSSPIAISITLVLILWVNDTIAMEEDSYDVVPEGNASLRLSLILLDGRDPRVPPVFKFNGAHPLWKHSSINMACNVYIFFVDPRQEAKDKWIALQERIKIPYCRDEELNRVCPGLIELQPGDCVFARVYNSSGDPVDDILQGFVPPLGTAQNELQDLILAAEGILGTEEQRATANKIAFEGFPRVKQVSDQNRAYLIGESIERPRQADAPAAASKIYEGKLEPEQKLQKEFVRAAAAYKIRCWDEHAPEDIRHVLSKYSDAINAPRAGVGENYMWPSYQLNVAPAQHGDSVGSLEGSLEFFGAAHNDKGDCETSYSEMTVVSDLPSDEGWQGGRFNLLALGSYIRLVRWCTVFFSGRLRHGGTAPLAPVGLPAPEHAFRVVLISYPLETVIQGHARHALAALPYSSDPLWLSPEMYNIVSQLPTNVISSTHANFAGDGYMLTCHGELVAPSPWAYGPSGDIHGTQGHQDPVTPHDAIRAEFTGRYWQKMAQAIPYIPNEYPVLHASKGHQLNIKRKRSNSCGDEPESRSRAKRYNRVQLKERDDTTHQIAELRCVPQNGEWSKHYEAKLTDTRIEQNTANQDTCFPSPHLEQSQKCANEYNVAIRILKILFALLNSLGDGQLHIQPDSDTLAVPSSNSRRTPLFLGQDDIDVDQEEDNISESSDNTHTSSVSAGVATFSEDSPSEIGATTKSRCTAAQAFIKWINADHISAEINKVSAVCMSIADKGPGILMEAWAQLDSIDYCIAPSADNT</sequence>
<reference evidence="1" key="1">
    <citation type="submission" date="2022-07" db="EMBL/GenBank/DDBJ databases">
        <title>Genome Sequence of Phlebia brevispora.</title>
        <authorList>
            <person name="Buettner E."/>
        </authorList>
    </citation>
    <scope>NUCLEOTIDE SEQUENCE</scope>
    <source>
        <strain evidence="1">MPL23</strain>
    </source>
</reference>
<organism evidence="1 2">
    <name type="scientific">Phlebia brevispora</name>
    <dbReference type="NCBI Taxonomy" id="194682"/>
    <lineage>
        <taxon>Eukaryota</taxon>
        <taxon>Fungi</taxon>
        <taxon>Dikarya</taxon>
        <taxon>Basidiomycota</taxon>
        <taxon>Agaricomycotina</taxon>
        <taxon>Agaricomycetes</taxon>
        <taxon>Polyporales</taxon>
        <taxon>Meruliaceae</taxon>
        <taxon>Phlebia</taxon>
    </lineage>
</organism>
<gene>
    <name evidence="1" type="ORF">NM688_g2407</name>
</gene>
<evidence type="ECO:0000313" key="1">
    <source>
        <dbReference type="EMBL" id="KAJ3555736.1"/>
    </source>
</evidence>
<dbReference type="Proteomes" id="UP001148662">
    <property type="component" value="Unassembled WGS sequence"/>
</dbReference>